<dbReference type="RefSeq" id="NP_985793.1">
    <property type="nucleotide sequence ID" value="NM_211148.1"/>
</dbReference>
<dbReference type="AlphaFoldDB" id="Q753T0"/>
<dbReference type="OrthoDB" id="413400at2759"/>
<dbReference type="SUPFAM" id="SSF46565">
    <property type="entry name" value="Chaperone J-domain"/>
    <property type="match status" value="1"/>
</dbReference>
<keyword evidence="15" id="KW-1185">Reference proteome</keyword>
<evidence type="ECO:0000256" key="12">
    <source>
        <dbReference type="SAM" id="SignalP"/>
    </source>
</evidence>
<evidence type="ECO:0000256" key="7">
    <source>
        <dbReference type="ARBA" id="ARBA00023136"/>
    </source>
</evidence>
<dbReference type="SMART" id="SM00271">
    <property type="entry name" value="DnaJ"/>
    <property type="match status" value="1"/>
</dbReference>
<dbReference type="Proteomes" id="UP000000591">
    <property type="component" value="Chromosome VI"/>
</dbReference>
<dbReference type="Gene3D" id="1.10.287.110">
    <property type="entry name" value="DnaJ domain"/>
    <property type="match status" value="1"/>
</dbReference>
<dbReference type="PANTHER" id="PTHR44176">
    <property type="entry name" value="DNAJ HOMOLOG SUBFAMILY C MEMBER 25"/>
    <property type="match status" value="1"/>
</dbReference>
<comment type="subcellular location">
    <subcellularLocation>
        <location evidence="2">Endoplasmic reticulum membrane</location>
        <topology evidence="2">Single-pass membrane protein</topology>
    </subcellularLocation>
    <subcellularLocation>
        <location evidence="1">Membrane</location>
        <topology evidence="1">Multi-pass membrane protein</topology>
    </subcellularLocation>
</comment>
<dbReference type="HOGENOM" id="CLU_037236_2_0_1"/>
<feature type="compositionally biased region" description="Basic residues" evidence="10">
    <location>
        <begin position="259"/>
        <end position="270"/>
    </location>
</feature>
<evidence type="ECO:0000256" key="4">
    <source>
        <dbReference type="ARBA" id="ARBA00022729"/>
    </source>
</evidence>
<keyword evidence="6 11" id="KW-1133">Transmembrane helix</keyword>
<dbReference type="InterPro" id="IPR044632">
    <property type="entry name" value="DNAJC25-like"/>
</dbReference>
<dbReference type="eggNOG" id="KOG0724">
    <property type="taxonomic scope" value="Eukaryota"/>
</dbReference>
<dbReference type="KEGG" id="ago:AGOS_AFR246C"/>
<protein>
    <submittedName>
        <fullName evidence="14">AFR246Cp</fullName>
    </submittedName>
</protein>
<feature type="transmembrane region" description="Helical" evidence="11">
    <location>
        <begin position="131"/>
        <end position="149"/>
    </location>
</feature>
<name>Q753T0_EREGS</name>
<dbReference type="EMBL" id="AE016819">
    <property type="protein sequence ID" value="AAS53617.1"/>
    <property type="molecule type" value="Genomic_DNA"/>
</dbReference>
<evidence type="ECO:0000256" key="8">
    <source>
        <dbReference type="ARBA" id="ARBA00023186"/>
    </source>
</evidence>
<dbReference type="InterPro" id="IPR001623">
    <property type="entry name" value="DnaJ_domain"/>
</dbReference>
<reference evidence="14 15" key="1">
    <citation type="journal article" date="2004" name="Science">
        <title>The Ashbya gossypii genome as a tool for mapping the ancient Saccharomyces cerevisiae genome.</title>
        <authorList>
            <person name="Dietrich F.S."/>
            <person name="Voegeli S."/>
            <person name="Brachat S."/>
            <person name="Lerch A."/>
            <person name="Gates K."/>
            <person name="Steiner S."/>
            <person name="Mohr C."/>
            <person name="Pohlmann R."/>
            <person name="Luedi P."/>
            <person name="Choi S."/>
            <person name="Wing R.A."/>
            <person name="Flavier A."/>
            <person name="Gaffney T.D."/>
            <person name="Philippsen P."/>
        </authorList>
    </citation>
    <scope>NUCLEOTIDE SEQUENCE [LARGE SCALE GENOMIC DNA]</scope>
    <source>
        <strain evidence="15">ATCC 10895 / CBS 109.51 / FGSC 9923 / NRRL Y-1056</strain>
    </source>
</reference>
<evidence type="ECO:0000313" key="15">
    <source>
        <dbReference type="Proteomes" id="UP000000591"/>
    </source>
</evidence>
<dbReference type="GO" id="GO:0006457">
    <property type="term" value="P:protein folding"/>
    <property type="evidence" value="ECO:0000318"/>
    <property type="project" value="GO_Central"/>
</dbReference>
<evidence type="ECO:0000256" key="5">
    <source>
        <dbReference type="ARBA" id="ARBA00022824"/>
    </source>
</evidence>
<gene>
    <name evidence="14" type="ORF">AGOS_AFR246C</name>
</gene>
<dbReference type="InterPro" id="IPR036869">
    <property type="entry name" value="J_dom_sf"/>
</dbReference>
<keyword evidence="7 11" id="KW-0472">Membrane</keyword>
<evidence type="ECO:0000256" key="3">
    <source>
        <dbReference type="ARBA" id="ARBA00022692"/>
    </source>
</evidence>
<keyword evidence="8" id="KW-0143">Chaperone</keyword>
<evidence type="ECO:0000256" key="9">
    <source>
        <dbReference type="ARBA" id="ARBA00061004"/>
    </source>
</evidence>
<dbReference type="Pfam" id="PF00226">
    <property type="entry name" value="DnaJ"/>
    <property type="match status" value="1"/>
</dbReference>
<dbReference type="FunCoup" id="Q753T0">
    <property type="interactions" value="39"/>
</dbReference>
<feature type="region of interest" description="Disordered" evidence="10">
    <location>
        <begin position="244"/>
        <end position="288"/>
    </location>
</feature>
<dbReference type="STRING" id="284811.Q753T0"/>
<evidence type="ECO:0000256" key="10">
    <source>
        <dbReference type="SAM" id="MobiDB-lite"/>
    </source>
</evidence>
<dbReference type="OMA" id="RRYDYFY"/>
<dbReference type="PROSITE" id="PS50076">
    <property type="entry name" value="DNAJ_2"/>
    <property type="match status" value="1"/>
</dbReference>
<feature type="domain" description="J" evidence="13">
    <location>
        <begin position="43"/>
        <end position="107"/>
    </location>
</feature>
<keyword evidence="5" id="KW-0256">Endoplasmic reticulum</keyword>
<evidence type="ECO:0000259" key="13">
    <source>
        <dbReference type="PROSITE" id="PS50076"/>
    </source>
</evidence>
<evidence type="ECO:0000256" key="6">
    <source>
        <dbReference type="ARBA" id="ARBA00022989"/>
    </source>
</evidence>
<dbReference type="CDD" id="cd06257">
    <property type="entry name" value="DnaJ"/>
    <property type="match status" value="1"/>
</dbReference>
<organism evidence="14 15">
    <name type="scientific">Eremothecium gossypii (strain ATCC 10895 / CBS 109.51 / FGSC 9923 / NRRL Y-1056)</name>
    <name type="common">Yeast</name>
    <name type="synonym">Ashbya gossypii</name>
    <dbReference type="NCBI Taxonomy" id="284811"/>
    <lineage>
        <taxon>Eukaryota</taxon>
        <taxon>Fungi</taxon>
        <taxon>Dikarya</taxon>
        <taxon>Ascomycota</taxon>
        <taxon>Saccharomycotina</taxon>
        <taxon>Saccharomycetes</taxon>
        <taxon>Saccharomycetales</taxon>
        <taxon>Saccharomycetaceae</taxon>
        <taxon>Eremothecium</taxon>
    </lineage>
</organism>
<feature type="chain" id="PRO_5005700739" evidence="12">
    <location>
        <begin position="20"/>
        <end position="288"/>
    </location>
</feature>
<dbReference type="GO" id="GO:0005789">
    <property type="term" value="C:endoplasmic reticulum membrane"/>
    <property type="evidence" value="ECO:0000318"/>
    <property type="project" value="GO_Central"/>
</dbReference>
<evidence type="ECO:0000256" key="11">
    <source>
        <dbReference type="SAM" id="Phobius"/>
    </source>
</evidence>
<dbReference type="GeneID" id="4622056"/>
<comment type="similarity">
    <text evidence="9">Belongs to the DnaJ family.</text>
</comment>
<evidence type="ECO:0000256" key="1">
    <source>
        <dbReference type="ARBA" id="ARBA00004141"/>
    </source>
</evidence>
<proteinExistence type="inferred from homology"/>
<sequence length="288" mass="33411">MLARFVWLIAAGLLAIVNGFTADEAEIFNLQKVLTDKYGKDMNLYRFLKLEKLEKSDGREITRQMRALAKKYHPDKNPKYKKLYERLHLAAQILTDGEKRKTYDYYLDYGFPEYRVDKRGFVFQRVQPKTWVVLAFVLVATSAIHWTVLKLQHRSRVRRVEGFLREVKEQDDTLGLGEKRLQLQLGDSDPQEVVVRFGDVFVVQENNTETRICAEELRAPGLLDTLMFALPMWAVGRVRAPFRKQTEPEAPVRTEPAAVKKKSPKPKGKGQKWQLPNGKVLYSRAKKD</sequence>
<accession>Q753T0</accession>
<dbReference type="PANTHER" id="PTHR44176:SF1">
    <property type="entry name" value="DNAJ HOMOLOG SUBFAMILY C MEMBER 25"/>
    <property type="match status" value="1"/>
</dbReference>
<dbReference type="FunFam" id="1.10.287.110:FF:000116">
    <property type="entry name" value="Erj5p"/>
    <property type="match status" value="1"/>
</dbReference>
<reference evidence="15" key="2">
    <citation type="journal article" date="2013" name="G3 (Bethesda)">
        <title>Genomes of Ashbya fungi isolated from insects reveal four mating-type loci, numerous translocations, lack of transposons, and distinct gene duplications.</title>
        <authorList>
            <person name="Dietrich F.S."/>
            <person name="Voegeli S."/>
            <person name="Kuo S."/>
            <person name="Philippsen P."/>
        </authorList>
    </citation>
    <scope>GENOME REANNOTATION</scope>
    <source>
        <strain evidence="15">ATCC 10895 / CBS 109.51 / FGSC 9923 / NRRL Y-1056</strain>
    </source>
</reference>
<dbReference type="InParanoid" id="Q753T0"/>
<keyword evidence="3 11" id="KW-0812">Transmembrane</keyword>
<keyword evidence="4 12" id="KW-0732">Signal</keyword>
<evidence type="ECO:0000313" key="14">
    <source>
        <dbReference type="EMBL" id="AAS53617.1"/>
    </source>
</evidence>
<evidence type="ECO:0000256" key="2">
    <source>
        <dbReference type="ARBA" id="ARBA00004389"/>
    </source>
</evidence>
<feature type="signal peptide" evidence="12">
    <location>
        <begin position="1"/>
        <end position="19"/>
    </location>
</feature>